<evidence type="ECO:0000256" key="2">
    <source>
        <dbReference type="SAM" id="Phobius"/>
    </source>
</evidence>
<feature type="region of interest" description="Disordered" evidence="1">
    <location>
        <begin position="547"/>
        <end position="592"/>
    </location>
</feature>
<feature type="transmembrane region" description="Helical" evidence="2">
    <location>
        <begin position="329"/>
        <end position="348"/>
    </location>
</feature>
<evidence type="ECO:0000313" key="4">
    <source>
        <dbReference type="EMBL" id="RIY38627.1"/>
    </source>
</evidence>
<dbReference type="InterPro" id="IPR012931">
    <property type="entry name" value="TraG_N_Proteobacteria"/>
</dbReference>
<feature type="transmembrane region" description="Helical" evidence="2">
    <location>
        <begin position="354"/>
        <end position="375"/>
    </location>
</feature>
<dbReference type="AlphaFoldDB" id="A0A3A1YRH8"/>
<keyword evidence="2" id="KW-0812">Transmembrane</keyword>
<comment type="caution">
    <text evidence="4">The sequence shown here is derived from an EMBL/GenBank/DDBJ whole genome shotgun (WGS) entry which is preliminary data.</text>
</comment>
<feature type="compositionally biased region" description="Low complexity" evidence="1">
    <location>
        <begin position="689"/>
        <end position="722"/>
    </location>
</feature>
<keyword evidence="2" id="KW-0472">Membrane</keyword>
<feature type="transmembrane region" description="Helical" evidence="2">
    <location>
        <begin position="56"/>
        <end position="77"/>
    </location>
</feature>
<dbReference type="Pfam" id="PF07916">
    <property type="entry name" value="TraG_N"/>
    <property type="match status" value="1"/>
</dbReference>
<proteinExistence type="predicted"/>
<sequence>MWDIYVIGDVKFLSAILNGIAMIFKGEAIWVAAKIFILLSILQLGINAVLQNSFMQVQQLAVTWLVVAALFVPRVTVTLHDRNSLLTQNVAQVPVGIAVFASFTSKFGKTIADTLGHAFTSVHEVGGQPGVTQSFEQLLALRARVLETMLTSQKQGSDLYRSWQQYLGDCTEISLALRPGINGASDTTKIFGTSLPESLALNSQVFYTQVYKVGTTQSMTCAQAFTHLKQQTLENVQQLINPLRGNVNKNMHLAQINADIVTLSNGQLDAQKYITALAMAQMLTQTPSYTQLGQAVQAQSLAQLYTQWTLQGNIFTHTVKPLLTFLEGFFYAVVPFIFLILMLGSFGYRMLGKFAMLLVWLQMWQPIITIINLYYQQAISRSLTEVQQAYIAIDSFWGISMFTQKLESYIATSGMLLSSVGSLALFLIYGGAVAATSLAGRIAPPSPAATPALAPNAVQGAPVVQAGSQYSADIYQGTRVSGAEAAVGTVNLASTLSHMQANAAQQMSAVSSGETFSTTQVATQATSVVSSAMGSIALGKDYSYSQNKSSSLSDSHVESASNNEQHSSTYQKQSSWSLSGTVGQGSGVRSSQVINPFHEDNKAVGAMSGMVGTAGMAAGEAMTSNLNSNSPMLTDYMQPAQGNTAPTAIQNTGVGTEFKARHQRSATEDQSVGAQVSTSSTRTRQHGDSTNFTQNQQSSSSQSQTSGLSNTNSQSNSAQTQQAYSLNDTYQQEYRQLAQMQASLGSRQDMSVLALAQQTLSQPGAADYLSSIVSANPQLARAAAMHERSLAPLVPDTQQRQVAAQIQALFSNEGMNSYQDRANMLWFLTYGQLPQTNILQGGVRMNPTPPTAPTPKVDPSATSAQAQSAPQQPTTAQAPSSPTSPQVPANPVAMPGAGAPTLNTNPNRAEHTPVDPEVSKSLQHFRNK</sequence>
<dbReference type="EMBL" id="NRJG01000060">
    <property type="protein sequence ID" value="RIY38627.1"/>
    <property type="molecule type" value="Genomic_DNA"/>
</dbReference>
<protein>
    <recommendedName>
        <fullName evidence="3">TraG N-terminal Proteobacteria domain-containing protein</fullName>
    </recommendedName>
</protein>
<feature type="compositionally biased region" description="Polar residues" evidence="1">
    <location>
        <begin position="668"/>
        <end position="682"/>
    </location>
</feature>
<keyword evidence="2" id="KW-1133">Transmembrane helix</keyword>
<keyword evidence="5" id="KW-1185">Reference proteome</keyword>
<name>A0A3A1YRH8_9GAMM</name>
<feature type="transmembrane region" description="Helical" evidence="2">
    <location>
        <begin position="31"/>
        <end position="50"/>
    </location>
</feature>
<feature type="transmembrane region" description="Helical" evidence="2">
    <location>
        <begin position="409"/>
        <end position="432"/>
    </location>
</feature>
<evidence type="ECO:0000259" key="3">
    <source>
        <dbReference type="Pfam" id="PF07916"/>
    </source>
</evidence>
<feature type="compositionally biased region" description="Low complexity" evidence="1">
    <location>
        <begin position="859"/>
        <end position="886"/>
    </location>
</feature>
<organism evidence="4 5">
    <name type="scientific">Psittacicella hinzii</name>
    <dbReference type="NCBI Taxonomy" id="2028575"/>
    <lineage>
        <taxon>Bacteria</taxon>
        <taxon>Pseudomonadati</taxon>
        <taxon>Pseudomonadota</taxon>
        <taxon>Gammaproteobacteria</taxon>
        <taxon>Pasteurellales</taxon>
        <taxon>Psittacicellaceae</taxon>
        <taxon>Psittacicella</taxon>
    </lineage>
</organism>
<feature type="compositionally biased region" description="Polar residues" evidence="1">
    <location>
        <begin position="558"/>
        <end position="592"/>
    </location>
</feature>
<feature type="transmembrane region" description="Helical" evidence="2">
    <location>
        <begin position="6"/>
        <end position="24"/>
    </location>
</feature>
<reference evidence="4 5" key="1">
    <citation type="submission" date="2017-08" db="EMBL/GenBank/DDBJ databases">
        <title>Reclassification of Bisgaard taxon 37 and 44.</title>
        <authorList>
            <person name="Christensen H."/>
        </authorList>
    </citation>
    <scope>NUCLEOTIDE SEQUENCE [LARGE SCALE GENOMIC DNA]</scope>
    <source>
        <strain evidence="4 5">111</strain>
    </source>
</reference>
<feature type="compositionally biased region" description="Polar residues" evidence="1">
    <location>
        <begin position="640"/>
        <end position="654"/>
    </location>
</feature>
<evidence type="ECO:0000313" key="5">
    <source>
        <dbReference type="Proteomes" id="UP000265916"/>
    </source>
</evidence>
<gene>
    <name evidence="4" type="ORF">CKF58_03745</name>
</gene>
<feature type="region of interest" description="Disordered" evidence="1">
    <location>
        <begin position="629"/>
        <end position="722"/>
    </location>
</feature>
<feature type="region of interest" description="Disordered" evidence="1">
    <location>
        <begin position="839"/>
        <end position="928"/>
    </location>
</feature>
<accession>A0A3A1YRH8</accession>
<evidence type="ECO:0000256" key="1">
    <source>
        <dbReference type="SAM" id="MobiDB-lite"/>
    </source>
</evidence>
<dbReference type="RefSeq" id="WP_119531114.1">
    <property type="nucleotide sequence ID" value="NZ_JBHSSP010000022.1"/>
</dbReference>
<dbReference type="OrthoDB" id="6717612at2"/>
<dbReference type="Proteomes" id="UP000265916">
    <property type="component" value="Unassembled WGS sequence"/>
</dbReference>
<feature type="domain" description="TraG N-terminal Proteobacteria" evidence="3">
    <location>
        <begin position="4"/>
        <end position="444"/>
    </location>
</feature>
<feature type="compositionally biased region" description="Basic and acidic residues" evidence="1">
    <location>
        <begin position="908"/>
        <end position="918"/>
    </location>
</feature>